<dbReference type="InterPro" id="IPR009081">
    <property type="entry name" value="PP-bd_ACP"/>
</dbReference>
<feature type="domain" description="Ketosynthase family 3 (KS3)" evidence="12">
    <location>
        <begin position="4"/>
        <end position="431"/>
    </location>
</feature>
<dbReference type="EMBL" id="PDNB01000081">
    <property type="protein sequence ID" value="PGH10855.1"/>
    <property type="molecule type" value="Genomic_DNA"/>
</dbReference>
<evidence type="ECO:0000256" key="6">
    <source>
        <dbReference type="ARBA" id="ARBA00023268"/>
    </source>
</evidence>
<dbReference type="Gene3D" id="3.30.559.10">
    <property type="entry name" value="Chloramphenicol acetyltransferase-like domain"/>
    <property type="match status" value="1"/>
</dbReference>
<dbReference type="Pfam" id="PF08659">
    <property type="entry name" value="KR"/>
    <property type="match status" value="1"/>
</dbReference>
<dbReference type="Pfam" id="PF00698">
    <property type="entry name" value="Acyl_transf_1"/>
    <property type="match status" value="1"/>
</dbReference>
<dbReference type="SUPFAM" id="SSF50129">
    <property type="entry name" value="GroES-like"/>
    <property type="match status" value="1"/>
</dbReference>
<dbReference type="Gene3D" id="1.10.1200.10">
    <property type="entry name" value="ACP-like"/>
    <property type="match status" value="1"/>
</dbReference>
<keyword evidence="2" id="KW-0596">Phosphopantetheine</keyword>
<feature type="region of interest" description="C-terminal hotdog fold" evidence="9">
    <location>
        <begin position="1125"/>
        <end position="1281"/>
    </location>
</feature>
<dbReference type="Pfam" id="PF00109">
    <property type="entry name" value="ketoacyl-synt"/>
    <property type="match status" value="1"/>
</dbReference>
<dbReference type="InterPro" id="IPR014030">
    <property type="entry name" value="Ketoacyl_synth_N"/>
</dbReference>
<dbReference type="InterPro" id="IPR020843">
    <property type="entry name" value="ER"/>
</dbReference>
<keyword evidence="3" id="KW-0597">Phosphoprotein</keyword>
<sequence length="3164" mass="348218">MADPEPIAIIGIGCRFPGDVGNPEDFWRLLSKGGSGWSVVPADRWNADSFYHPDGTSIQAYNTKSGYFLSQNVADFDSKFFGFGSNEADVTDPQQRILLETTYEALENAGIPMESLRGSDTAVYAALFARDYDRMGYKNLEALSQFHIIGSGEAIIANRISYFFDLRGVSMTIDTGCSGSLVALHEACTALRAGQSRMAIVGGTEILLHPDQNVVMSSGGMLNPDGKCYMFDSRGAGYGRGEGVAAVVIKRLKDALQDGDTVHAVVRNSGANQDGKTNGVTLPNPDAQEALIRNVYTDARLDPHETLYVEAHGTGTTAGDKAEAQALGNVFSEKSRARKLYVGSVKTNVGHTEASSGLAGLIKSVLVLKKKQIPPNLNFIEPKPGLRLDERQIAVPLELLPLVPEGETGAVRVSLNSFGYGGTNCHMILESLEQFLSDNNSETSATHLTSNRVNGVNGVNGINGTNGVTGSHGTRGIEIDDTESALGMPLLFPLSASSEVALDAMPAQIQEWLARRDASASDLRDLAYTLACRRSLFRWRKVLVASDLAQLVAALNDQKISKTRAAQSTKIGFVFTGQGSQWAGMGVELMASSHIFRSSIKESSRILENLGCEWNLVQELSKQAVDGSRINESELAQPTTTIIQMALVDMLAHYGIKPQFVTGHSSGEIAAAYAAGALAREGAIMASFFRGRYSAVAKKLNALPGSMLATGYGERSALQAIKAANLDSEKGRVTVACINSPASTTLSGDEPAIDYIENILRVGGVFTRKLKVETAYHSHHMEKVAASYLKSLGELYSNEAQRDVEFYSSVTGEAKTSGFGPAYWVENLVSQVRFNDAMTVLARNMAATGPHDAANILIEIGPHSALQGPINQILSTIPGFKSAYVAPLSRGKNSTDSFSAAIARLFELGAKVDFEKLFTQPQHVLDDLLPYPWDHRVTHWAESRLSRDQRLRNFPYHDLLGVYDVMSPIDEPRWRHHLSVTRLPWLRDHVVDGMAIFPGSGYITMVVEAMKQLVQMQNPDSEVKIAKIIVRDVRIVRPVILPVESTDGPGDDVEVQLILSPSKVSENNPWYTIRILSLQADRTWASHISGAVRVELESTEVFGKEHNAAVEEAFEALERVQARAQEKLNMNTFYDERRAAGNDWGPSFALLSEAYIGPWVGYSKLRIPDIAQWMPSGYFQPHLVHPTTLDASNHMGPTVFHREITNAPLMPVTLEEVVFTSNLSSKPGDEMIIAIELKAEGKSASRSNVWVFQHDSATGNLALVSSTRGLVMRAVGEGVSGTSSLPFERKHNYQVHWKDDPELLSKSSFASLVQPQVFKGPAVFEQLSIIEKATTIYLDSVKDMSMVQNPDTAPLPHLCEFSRWISDFVNSDAFHQVCGSLSNDEKAETLDQSACSGIEGEMLDRIGRNLPGILTNSVNPHELLAADDLLERFYKEGPLKPLHIQMVQYMSLLTNKNPQMNILEVGAGTGSATLPLFEDMGEDALDLIRSYTYTDISPGFFETAKGRLNRWKSVIEYRALDISKDPVDQGFEANTYDLIIASNVLYATKSMRETMTNVRKLLKPGGRLLLVEIDKSTTGVNRSLGAIFGTLPEWWDFVDGRKDSPLLTNKEWHELLLESSFGGIEFASPDCDGPLARASFIVSKALEEKNSSDSALLIDSVSVIFNPASPVGQSASDTLASAFHEKWLTPSTSYSWDALPEVEQEADDGTMYVVLDSANSSVLLNPSQEMYQHFQNLLVNCRNILWIAFQEDGGPQLAPIKGLVNGLARVVRRENEGIRFITIDVKELVRTGDDVDRLVQKVQQVSQLLLTPETDHRATIDDEFTLSGDRLLIPRVYADKQFNQWTDIVNGRNHLSSQQFKDPAVPLRMEVGSPGRLGSIHFVHDTDASSPLGSEQIQIDSRAFGVNFRDVLCALGQLSTGAFMGECAGVVTAVGSGEFVQRTYKVGDRVFGMQAQPFASYARLSGYKAHVLPENISFAEAASIQVAFTTVYYSFVNVARLEPGQTVLIHHGSGGIGQAAIQLARHLGAEVFVTVGSEEKKGFLLDHFNIPESHILSSRATPSDLKRHLMRLTGNKGVDVVLNSTSGEMLAESWDCVASFGYHIELGNTDTDKSQYISMAPFKRNVSFASVDLLVIANERPKVFHSVLDKVIALLAQGVLKPVQPLTVFPINRLESAFRLMSERKHIGKVVLDFSEHSMVQAVLPSPPPTQLKSDGSYVIAGGLGAVGRILVKHLAARGAGHIVTLSRRRLADEQRAAWEAEVEKLGAKLHLLQCDITEEQSVQKTAEYCRQSLPPVRGLLHAGMVIRDRPLAKMTREEWNAALAPKVLGTWNLDKAFSSPNLDFFVILSSIAATFGNPGQANYSAANAFQDYFATHHERTTSTRYVSVDLPVVDETKALEAIEAATRSFVLQISMLFNVGELLQLMDYAMNPSIKLDRPYLHSLMGFDRQSMSLGSGDDLFAAMFQTIPQMQASNSNDLENSKVKRDVEPLLLGAASFDEAVKVITETTIDKFIRFLNLEADDVGPDQPLSSYGLDSLVSIEVKNWMVRTFKVTLQVSELTSARSITHLAELLASRSKIVPANLSKQAQNQESERDEEAETHSHFQNGFASRPDDMDVEGLECCPLPAKEARQPVPDLAVALQNHIENIAHFALSDDEIENLRVAVQEFQAPGSIGQQIYQAIQKDARDPKVSNWISRYIAEGYYLRMRQALQYASFMVMNHPSPVPHTQAERAALLAVTAFQFKRNIDNGTVGPLFLMEAPVCQAQLQWMFNTYRHPRVGMDVIRKGTGDYCVVFRRGRLFQVSLQDGDTPASFDTLRAAMTAILEHVQDEGTWAGILTSDNRDSWARVRNELLAVSPVNAHYFQTIEAAAFAINLDDNSPATFADQAKQCKLGDGFNRWNDKPLQFVVSSNGNSGIIVEHSYLDGTTPTALYGHLRDAIATYKPSAKEPPKAPAPEEIPLVLPSSLDTHIATLRERWLEDSASRDFVSYELPTLSSHLFNDNKIPIKGGYDIFCQLALYLYYGQRVIPNWQPVMLAQFHDGRHDMVQMASKSVRAFCEAAAPSGEDDIPVQRKRKLLLVAARDVSRRLGEAKEGKGFFRLFSAIEQQWPADAPKASVFEDTLLKRGMDFTITNINHTSVESVTTPLDPNVLRIRYTIWDDQ</sequence>
<dbReference type="Pfam" id="PF23297">
    <property type="entry name" value="ACP_SdgA_C"/>
    <property type="match status" value="1"/>
</dbReference>
<evidence type="ECO:0000259" key="12">
    <source>
        <dbReference type="PROSITE" id="PS52004"/>
    </source>
</evidence>
<evidence type="ECO:0000256" key="1">
    <source>
        <dbReference type="ARBA" id="ARBA00005232"/>
    </source>
</evidence>
<dbReference type="InterPro" id="IPR014043">
    <property type="entry name" value="Acyl_transferase_dom"/>
</dbReference>
<dbReference type="SMART" id="SM00823">
    <property type="entry name" value="PKS_PP"/>
    <property type="match status" value="1"/>
</dbReference>
<dbReference type="InterPro" id="IPR001227">
    <property type="entry name" value="Ac_transferase_dom_sf"/>
</dbReference>
<dbReference type="GO" id="GO:0008270">
    <property type="term" value="F:zinc ion binding"/>
    <property type="evidence" value="ECO:0007669"/>
    <property type="project" value="InterPro"/>
</dbReference>
<dbReference type="Gene3D" id="3.30.70.3290">
    <property type="match status" value="1"/>
</dbReference>
<dbReference type="InterPro" id="IPR013968">
    <property type="entry name" value="PKS_KR"/>
</dbReference>
<dbReference type="PANTHER" id="PTHR43775">
    <property type="entry name" value="FATTY ACID SYNTHASE"/>
    <property type="match status" value="1"/>
</dbReference>
<name>A0A2B7XPJ7_9EURO</name>
<dbReference type="InterPro" id="IPR013217">
    <property type="entry name" value="Methyltransf_12"/>
</dbReference>
<dbReference type="Pfam" id="PF22621">
    <property type="entry name" value="CurL-like_PKS_C"/>
    <property type="match status" value="1"/>
</dbReference>
<feature type="active site" description="Proton acceptor" evidence="8">
    <location>
        <position position="2923"/>
    </location>
</feature>
<evidence type="ECO:0000256" key="10">
    <source>
        <dbReference type="SAM" id="MobiDB-lite"/>
    </source>
</evidence>
<evidence type="ECO:0000256" key="4">
    <source>
        <dbReference type="ARBA" id="ARBA00022679"/>
    </source>
</evidence>
<dbReference type="Pfam" id="PF08242">
    <property type="entry name" value="Methyltransf_12"/>
    <property type="match status" value="1"/>
</dbReference>
<feature type="active site" description="Proton donor; for dehydratase activity" evidence="9">
    <location>
        <position position="1190"/>
    </location>
</feature>
<dbReference type="Pfam" id="PF14765">
    <property type="entry name" value="PS-DH"/>
    <property type="match status" value="1"/>
</dbReference>
<keyword evidence="6" id="KW-0511">Multifunctional enzyme</keyword>
<dbReference type="PROSITE" id="PS01162">
    <property type="entry name" value="QOR_ZETA_CRYSTAL"/>
    <property type="match status" value="1"/>
</dbReference>
<reference evidence="14 15" key="1">
    <citation type="submission" date="2017-10" db="EMBL/GenBank/DDBJ databases">
        <title>Comparative genomics in systemic dimorphic fungi from Ajellomycetaceae.</title>
        <authorList>
            <person name="Munoz J.F."/>
            <person name="Mcewen J.G."/>
            <person name="Clay O.K."/>
            <person name="Cuomo C.A."/>
        </authorList>
    </citation>
    <scope>NUCLEOTIDE SEQUENCE [LARGE SCALE GENOMIC DNA]</scope>
    <source>
        <strain evidence="14 15">UAMH5409</strain>
    </source>
</reference>
<dbReference type="InterPro" id="IPR036291">
    <property type="entry name" value="NAD(P)-bd_dom_sf"/>
</dbReference>
<dbReference type="InterPro" id="IPR002364">
    <property type="entry name" value="Quin_OxRdtase/zeta-crystal_CS"/>
</dbReference>
<dbReference type="PROSITE" id="PS52019">
    <property type="entry name" value="PKS_MFAS_DH"/>
    <property type="match status" value="1"/>
</dbReference>
<dbReference type="PROSITE" id="PS00440">
    <property type="entry name" value="ACYLTRANSF_C_2"/>
    <property type="match status" value="1"/>
</dbReference>
<dbReference type="Gene3D" id="3.30.559.70">
    <property type="entry name" value="Choline/Carnitine o-acyltransferase, domain 2"/>
    <property type="match status" value="1"/>
</dbReference>
<evidence type="ECO:0000256" key="7">
    <source>
        <dbReference type="ARBA" id="ARBA00023315"/>
    </source>
</evidence>
<dbReference type="SUPFAM" id="SSF52151">
    <property type="entry name" value="FabD/lysophospholipase-like"/>
    <property type="match status" value="1"/>
</dbReference>
<comment type="caution">
    <text evidence="14">The sequence shown here is derived from an EMBL/GenBank/DDBJ whole genome shotgun (WGS) entry which is preliminary data.</text>
</comment>
<dbReference type="SMART" id="SM00822">
    <property type="entry name" value="PKS_KR"/>
    <property type="match status" value="1"/>
</dbReference>
<feature type="domain" description="Carrier" evidence="11">
    <location>
        <begin position="2501"/>
        <end position="2578"/>
    </location>
</feature>
<evidence type="ECO:0000259" key="11">
    <source>
        <dbReference type="PROSITE" id="PS50075"/>
    </source>
</evidence>
<evidence type="ECO:0000256" key="9">
    <source>
        <dbReference type="PROSITE-ProRule" id="PRU01363"/>
    </source>
</evidence>
<keyword evidence="5" id="KW-0521">NADP</keyword>
<dbReference type="Gene3D" id="3.90.180.10">
    <property type="entry name" value="Medium-chain alcohol dehydrogenases, catalytic domain"/>
    <property type="match status" value="1"/>
</dbReference>
<dbReference type="GO" id="GO:0031177">
    <property type="term" value="F:phosphopantetheine binding"/>
    <property type="evidence" value="ECO:0007669"/>
    <property type="project" value="InterPro"/>
</dbReference>
<dbReference type="InterPro" id="IPR039551">
    <property type="entry name" value="Cho/carn_acyl_trans"/>
</dbReference>
<dbReference type="Gene3D" id="3.40.47.10">
    <property type="match status" value="1"/>
</dbReference>
<keyword evidence="7" id="KW-0012">Acyltransferase</keyword>
<organism evidence="14 15">
    <name type="scientific">Helicocarpus griseus UAMH5409</name>
    <dbReference type="NCBI Taxonomy" id="1447875"/>
    <lineage>
        <taxon>Eukaryota</taxon>
        <taxon>Fungi</taxon>
        <taxon>Dikarya</taxon>
        <taxon>Ascomycota</taxon>
        <taxon>Pezizomycotina</taxon>
        <taxon>Eurotiomycetes</taxon>
        <taxon>Eurotiomycetidae</taxon>
        <taxon>Onygenales</taxon>
        <taxon>Ajellomycetaceae</taxon>
        <taxon>Helicocarpus</taxon>
    </lineage>
</organism>
<dbReference type="PROSITE" id="PS50075">
    <property type="entry name" value="CARRIER"/>
    <property type="match status" value="1"/>
</dbReference>
<dbReference type="SMART" id="SM00829">
    <property type="entry name" value="PKS_ER"/>
    <property type="match status" value="1"/>
</dbReference>
<dbReference type="Pfam" id="PF21089">
    <property type="entry name" value="PKS_DH_N"/>
    <property type="match status" value="1"/>
</dbReference>
<dbReference type="SUPFAM" id="SSF55048">
    <property type="entry name" value="Probable ACP-binding domain of malonyl-CoA ACP transacylase"/>
    <property type="match status" value="1"/>
</dbReference>
<dbReference type="GO" id="GO:0006633">
    <property type="term" value="P:fatty acid biosynthetic process"/>
    <property type="evidence" value="ECO:0007669"/>
    <property type="project" value="TreeGrafter"/>
</dbReference>
<feature type="active site" description="Proton acceptor; for dehydratase activity" evidence="9">
    <location>
        <position position="989"/>
    </location>
</feature>
<dbReference type="Gene3D" id="3.40.366.10">
    <property type="entry name" value="Malonyl-Coenzyme A Acyl Carrier Protein, domain 2"/>
    <property type="match status" value="1"/>
</dbReference>
<dbReference type="SUPFAM" id="SSF53335">
    <property type="entry name" value="S-adenosyl-L-methionine-dependent methyltransferases"/>
    <property type="match status" value="1"/>
</dbReference>
<dbReference type="GO" id="GO:0016491">
    <property type="term" value="F:oxidoreductase activity"/>
    <property type="evidence" value="ECO:0007669"/>
    <property type="project" value="InterPro"/>
</dbReference>
<dbReference type="InterPro" id="IPR042231">
    <property type="entry name" value="Cho/carn_acyl_trans_2"/>
</dbReference>
<evidence type="ECO:0000256" key="5">
    <source>
        <dbReference type="ARBA" id="ARBA00022857"/>
    </source>
</evidence>
<dbReference type="PROSITE" id="PS52004">
    <property type="entry name" value="KS3_2"/>
    <property type="match status" value="1"/>
</dbReference>
<gene>
    <name evidence="14" type="ORF">AJ79_05215</name>
</gene>
<dbReference type="InterPro" id="IPR049900">
    <property type="entry name" value="PKS_mFAS_DH"/>
</dbReference>
<dbReference type="InterPro" id="IPR036736">
    <property type="entry name" value="ACP-like_sf"/>
</dbReference>
<dbReference type="InterPro" id="IPR042104">
    <property type="entry name" value="PKS_dehydratase_sf"/>
</dbReference>
<dbReference type="InterPro" id="IPR011032">
    <property type="entry name" value="GroES-like_sf"/>
</dbReference>
<dbReference type="PANTHER" id="PTHR43775:SF22">
    <property type="entry name" value="SYNTHASE, PUTATIVE (JCVI)-RELATED"/>
    <property type="match status" value="1"/>
</dbReference>
<dbReference type="GO" id="GO:0044550">
    <property type="term" value="P:secondary metabolite biosynthetic process"/>
    <property type="evidence" value="ECO:0007669"/>
    <property type="project" value="TreeGrafter"/>
</dbReference>
<dbReference type="InterPro" id="IPR016039">
    <property type="entry name" value="Thiolase-like"/>
</dbReference>
<dbReference type="InterPro" id="IPR057326">
    <property type="entry name" value="KR_dom"/>
</dbReference>
<dbReference type="InterPro" id="IPR020806">
    <property type="entry name" value="PKS_PP-bd"/>
</dbReference>
<dbReference type="InterPro" id="IPR049552">
    <property type="entry name" value="PKS_DH_N"/>
</dbReference>
<keyword evidence="4" id="KW-0808">Transferase</keyword>
<evidence type="ECO:0000256" key="3">
    <source>
        <dbReference type="ARBA" id="ARBA00022553"/>
    </source>
</evidence>
<dbReference type="SMART" id="SM00827">
    <property type="entry name" value="PKS_AT"/>
    <property type="match status" value="1"/>
</dbReference>
<feature type="region of interest" description="Disordered" evidence="10">
    <location>
        <begin position="2584"/>
        <end position="2613"/>
    </location>
</feature>
<comment type="similarity">
    <text evidence="1">Belongs to the carnitine/choline acetyltransferase family.</text>
</comment>
<keyword evidence="15" id="KW-1185">Reference proteome</keyword>
<dbReference type="GO" id="GO:0004312">
    <property type="term" value="F:fatty acid synthase activity"/>
    <property type="evidence" value="ECO:0007669"/>
    <property type="project" value="TreeGrafter"/>
</dbReference>
<dbReference type="OrthoDB" id="329835at2759"/>
<dbReference type="CDD" id="cd05195">
    <property type="entry name" value="enoyl_red"/>
    <property type="match status" value="1"/>
</dbReference>
<dbReference type="SMART" id="SM00825">
    <property type="entry name" value="PKS_KS"/>
    <property type="match status" value="1"/>
</dbReference>
<proteinExistence type="inferred from homology"/>
<feature type="region of interest" description="N-terminal hotdog fold" evidence="9">
    <location>
        <begin position="957"/>
        <end position="1099"/>
    </location>
</feature>
<dbReference type="SMART" id="SM00826">
    <property type="entry name" value="PKS_DH"/>
    <property type="match status" value="1"/>
</dbReference>
<evidence type="ECO:0000313" key="14">
    <source>
        <dbReference type="EMBL" id="PGH10855.1"/>
    </source>
</evidence>
<dbReference type="Gene3D" id="3.40.50.150">
    <property type="entry name" value="Vaccinia Virus protein VP39"/>
    <property type="match status" value="1"/>
</dbReference>
<protein>
    <submittedName>
        <fullName evidence="14">Uncharacterized protein</fullName>
    </submittedName>
</protein>
<dbReference type="InterPro" id="IPR000542">
    <property type="entry name" value="Carn_acyl_trans"/>
</dbReference>
<dbReference type="Pfam" id="PF02801">
    <property type="entry name" value="Ketoacyl-synt_C"/>
    <property type="match status" value="1"/>
</dbReference>
<dbReference type="InterPro" id="IPR050091">
    <property type="entry name" value="PKS_NRPS_Biosynth_Enz"/>
</dbReference>
<dbReference type="SUPFAM" id="SSF53901">
    <property type="entry name" value="Thiolase-like"/>
    <property type="match status" value="1"/>
</dbReference>
<dbReference type="InterPro" id="IPR020807">
    <property type="entry name" value="PKS_DH"/>
</dbReference>
<dbReference type="InterPro" id="IPR023213">
    <property type="entry name" value="CAT-like_dom_sf"/>
</dbReference>
<dbReference type="Gene3D" id="3.10.129.110">
    <property type="entry name" value="Polyketide synthase dehydratase"/>
    <property type="match status" value="1"/>
</dbReference>
<dbReference type="Pfam" id="PF00755">
    <property type="entry name" value="Carn_acyltransf"/>
    <property type="match status" value="1"/>
</dbReference>
<dbReference type="InterPro" id="IPR014031">
    <property type="entry name" value="Ketoacyl_synth_C"/>
</dbReference>
<evidence type="ECO:0000313" key="15">
    <source>
        <dbReference type="Proteomes" id="UP000223968"/>
    </source>
</evidence>
<dbReference type="InterPro" id="IPR029063">
    <property type="entry name" value="SAM-dependent_MTases_sf"/>
</dbReference>
<dbReference type="SUPFAM" id="SSF52777">
    <property type="entry name" value="CoA-dependent acyltransferases"/>
    <property type="match status" value="2"/>
</dbReference>
<dbReference type="Pfam" id="PF23114">
    <property type="entry name" value="NAD-bd_HRPKS_sdrA"/>
    <property type="match status" value="1"/>
</dbReference>
<dbReference type="STRING" id="1447875.A0A2B7XPJ7"/>
<dbReference type="SUPFAM" id="SSF51735">
    <property type="entry name" value="NAD(P)-binding Rossmann-fold domains"/>
    <property type="match status" value="2"/>
</dbReference>
<feature type="domain" description="PKS/mFAS DH" evidence="13">
    <location>
        <begin position="957"/>
        <end position="1281"/>
    </location>
</feature>
<dbReference type="InterPro" id="IPR056501">
    <property type="entry name" value="NAD-bd_HRPKS_sdrA"/>
</dbReference>
<dbReference type="InterPro" id="IPR049551">
    <property type="entry name" value="PKS_DH_C"/>
</dbReference>
<dbReference type="CDD" id="cd02440">
    <property type="entry name" value="AdoMet_MTases"/>
    <property type="match status" value="1"/>
</dbReference>
<accession>A0A2B7XPJ7</accession>
<evidence type="ECO:0000259" key="13">
    <source>
        <dbReference type="PROSITE" id="PS52019"/>
    </source>
</evidence>
<dbReference type="SUPFAM" id="SSF47336">
    <property type="entry name" value="ACP-like"/>
    <property type="match status" value="1"/>
</dbReference>
<dbReference type="Pfam" id="PF13602">
    <property type="entry name" value="ADH_zinc_N_2"/>
    <property type="match status" value="1"/>
</dbReference>
<evidence type="ECO:0000256" key="8">
    <source>
        <dbReference type="PIRSR" id="PIRSR600542-1"/>
    </source>
</evidence>
<dbReference type="InterPro" id="IPR016036">
    <property type="entry name" value="Malonyl_transacylase_ACP-bd"/>
</dbReference>
<dbReference type="InterPro" id="IPR016035">
    <property type="entry name" value="Acyl_Trfase/lysoPLipase"/>
</dbReference>
<dbReference type="Gene3D" id="3.40.50.720">
    <property type="entry name" value="NAD(P)-binding Rossmann-like Domain"/>
    <property type="match status" value="1"/>
</dbReference>
<dbReference type="CDD" id="cd00833">
    <property type="entry name" value="PKS"/>
    <property type="match status" value="1"/>
</dbReference>
<dbReference type="InterPro" id="IPR020841">
    <property type="entry name" value="PKS_Beta-ketoAc_synthase_dom"/>
</dbReference>
<dbReference type="Proteomes" id="UP000223968">
    <property type="component" value="Unassembled WGS sequence"/>
</dbReference>
<evidence type="ECO:0000256" key="2">
    <source>
        <dbReference type="ARBA" id="ARBA00022450"/>
    </source>
</evidence>